<evidence type="ECO:0000256" key="1">
    <source>
        <dbReference type="ARBA" id="ARBA00004141"/>
    </source>
</evidence>
<evidence type="ECO:0000256" key="2">
    <source>
        <dbReference type="ARBA" id="ARBA00022448"/>
    </source>
</evidence>
<keyword evidence="5 6" id="KW-0472">Membrane</keyword>
<evidence type="ECO:0000313" key="8">
    <source>
        <dbReference type="Proteomes" id="UP000288716"/>
    </source>
</evidence>
<keyword evidence="3 6" id="KW-0812">Transmembrane</keyword>
<evidence type="ECO:0000256" key="3">
    <source>
        <dbReference type="ARBA" id="ARBA00022692"/>
    </source>
</evidence>
<dbReference type="Pfam" id="PF07690">
    <property type="entry name" value="MFS_1"/>
    <property type="match status" value="1"/>
</dbReference>
<dbReference type="VEuPathDB" id="VectorBase:LDEU013196"/>
<proteinExistence type="predicted"/>
<dbReference type="OrthoDB" id="446368at2759"/>
<sequence length="109" mass="12047">MCEETNITLIFLYLTSFTTFMSASLSGPFFPSEAENKGLTLTFSGFVFSAYGAALIVFNIFISKLLLCFGIRKCFIFGLLILSISNIIFGLLDFMNDSTLFAIDNAVFS</sequence>
<dbReference type="InterPro" id="IPR050930">
    <property type="entry name" value="MFS_Vesicular_Transporter"/>
</dbReference>
<organism evidence="7 8">
    <name type="scientific">Leptotrombidium deliense</name>
    <dbReference type="NCBI Taxonomy" id="299467"/>
    <lineage>
        <taxon>Eukaryota</taxon>
        <taxon>Metazoa</taxon>
        <taxon>Ecdysozoa</taxon>
        <taxon>Arthropoda</taxon>
        <taxon>Chelicerata</taxon>
        <taxon>Arachnida</taxon>
        <taxon>Acari</taxon>
        <taxon>Acariformes</taxon>
        <taxon>Trombidiformes</taxon>
        <taxon>Prostigmata</taxon>
        <taxon>Anystina</taxon>
        <taxon>Parasitengona</taxon>
        <taxon>Trombiculoidea</taxon>
        <taxon>Trombiculidae</taxon>
        <taxon>Leptotrombidium</taxon>
    </lineage>
</organism>
<gene>
    <name evidence="7" type="ORF">B4U80_10036</name>
</gene>
<evidence type="ECO:0000256" key="6">
    <source>
        <dbReference type="SAM" id="Phobius"/>
    </source>
</evidence>
<comment type="subcellular location">
    <subcellularLocation>
        <location evidence="1">Membrane</location>
        <topology evidence="1">Multi-pass membrane protein</topology>
    </subcellularLocation>
</comment>
<dbReference type="PANTHER" id="PTHR23506:SF26">
    <property type="entry name" value="MFS-TYPE TRANSPORTER SLC18B1"/>
    <property type="match status" value="1"/>
</dbReference>
<dbReference type="AlphaFoldDB" id="A0A443RUC6"/>
<name>A0A443RUC6_9ACAR</name>
<evidence type="ECO:0008006" key="9">
    <source>
        <dbReference type="Google" id="ProtNLM"/>
    </source>
</evidence>
<dbReference type="GO" id="GO:0016020">
    <property type="term" value="C:membrane"/>
    <property type="evidence" value="ECO:0007669"/>
    <property type="project" value="UniProtKB-SubCell"/>
</dbReference>
<dbReference type="Gene3D" id="1.20.1250.20">
    <property type="entry name" value="MFS general substrate transporter like domains"/>
    <property type="match status" value="1"/>
</dbReference>
<evidence type="ECO:0000256" key="5">
    <source>
        <dbReference type="ARBA" id="ARBA00023136"/>
    </source>
</evidence>
<dbReference type="STRING" id="299467.A0A443RUC6"/>
<accession>A0A443RUC6</accession>
<feature type="transmembrane region" description="Helical" evidence="6">
    <location>
        <begin position="7"/>
        <end position="29"/>
    </location>
</feature>
<reference evidence="7 8" key="1">
    <citation type="journal article" date="2018" name="Gigascience">
        <title>Genomes of trombidid mites reveal novel predicted allergens and laterally-transferred genes associated with secondary metabolism.</title>
        <authorList>
            <person name="Dong X."/>
            <person name="Chaisiri K."/>
            <person name="Xia D."/>
            <person name="Armstrong S.D."/>
            <person name="Fang Y."/>
            <person name="Donnelly M.J."/>
            <person name="Kadowaki T."/>
            <person name="McGarry J.W."/>
            <person name="Darby A.C."/>
            <person name="Makepeace B.L."/>
        </authorList>
    </citation>
    <scope>NUCLEOTIDE SEQUENCE [LARGE SCALE GENOMIC DNA]</scope>
    <source>
        <strain evidence="7">UoL-UT</strain>
    </source>
</reference>
<dbReference type="InterPro" id="IPR011701">
    <property type="entry name" value="MFS"/>
</dbReference>
<keyword evidence="4 6" id="KW-1133">Transmembrane helix</keyword>
<dbReference type="GO" id="GO:0022857">
    <property type="term" value="F:transmembrane transporter activity"/>
    <property type="evidence" value="ECO:0007669"/>
    <property type="project" value="InterPro"/>
</dbReference>
<feature type="transmembrane region" description="Helical" evidence="6">
    <location>
        <begin position="74"/>
        <end position="92"/>
    </location>
</feature>
<dbReference type="PANTHER" id="PTHR23506">
    <property type="entry name" value="GH10249P"/>
    <property type="match status" value="1"/>
</dbReference>
<dbReference type="Proteomes" id="UP000288716">
    <property type="component" value="Unassembled WGS sequence"/>
</dbReference>
<keyword evidence="8" id="KW-1185">Reference proteome</keyword>
<feature type="transmembrane region" description="Helical" evidence="6">
    <location>
        <begin position="41"/>
        <end position="62"/>
    </location>
</feature>
<dbReference type="InterPro" id="IPR036259">
    <property type="entry name" value="MFS_trans_sf"/>
</dbReference>
<dbReference type="EMBL" id="NCKV01033403">
    <property type="protein sequence ID" value="RWS18844.1"/>
    <property type="molecule type" value="Genomic_DNA"/>
</dbReference>
<comment type="caution">
    <text evidence="7">The sequence shown here is derived from an EMBL/GenBank/DDBJ whole genome shotgun (WGS) entry which is preliminary data.</text>
</comment>
<dbReference type="SUPFAM" id="SSF103473">
    <property type="entry name" value="MFS general substrate transporter"/>
    <property type="match status" value="1"/>
</dbReference>
<keyword evidence="2" id="KW-0813">Transport</keyword>
<evidence type="ECO:0000313" key="7">
    <source>
        <dbReference type="EMBL" id="RWS18844.1"/>
    </source>
</evidence>
<protein>
    <recommendedName>
        <fullName evidence="9">Major facilitator superfamily (MFS) profile domain-containing protein</fullName>
    </recommendedName>
</protein>
<evidence type="ECO:0000256" key="4">
    <source>
        <dbReference type="ARBA" id="ARBA00022989"/>
    </source>
</evidence>